<dbReference type="Gene3D" id="3.40.50.1820">
    <property type="entry name" value="alpha/beta hydrolase"/>
    <property type="match status" value="1"/>
</dbReference>
<dbReference type="PANTHER" id="PTHR13390">
    <property type="entry name" value="LIPASE"/>
    <property type="match status" value="1"/>
</dbReference>
<comment type="subcellular location">
    <subcellularLocation>
        <location evidence="1">Lipid droplet</location>
    </subcellularLocation>
</comment>
<accession>A0A086SZD3</accession>
<gene>
    <name evidence="5" type="ORF">ACRE_067780</name>
</gene>
<sequence>MSSPPVIFLPAAADNKPRGARHHALIFFVCGNPGLIAFYHDFLTHLSNLIRTSNTIQTAYDIYGRNLRGFTDADHDHPDISKPWDLEAQIESVYHVASQRRRDTGEPYDFVVMIGHSVGAYITVEVFARHMAQGTHRAPHLTLRHGVLLFPTLTHIAESPSGRHMARLDGKLPWLADQAHRLVSLILWPLTEGMLAWIMQTAMGFTAQAAQVAAGWLKSRHGVRQAIYLGRTEMRTICEDQWEEELWEVSAADGGGGVPRFYMFYAREDHWVASHMRDEFVDRRKGRARIVIDEGDVPHAFCTREQSTWFIARKVSEWVEEMEGTVRRDTA</sequence>
<name>A0A086SZD3_HAPC1</name>
<dbReference type="Pfam" id="PF10230">
    <property type="entry name" value="LIDHydrolase"/>
    <property type="match status" value="1"/>
</dbReference>
<dbReference type="AlphaFoldDB" id="A0A086SZD3"/>
<evidence type="ECO:0000256" key="1">
    <source>
        <dbReference type="ARBA" id="ARBA00004502"/>
    </source>
</evidence>
<dbReference type="SUPFAM" id="SSF53474">
    <property type="entry name" value="alpha/beta-Hydrolases"/>
    <property type="match status" value="1"/>
</dbReference>
<dbReference type="Proteomes" id="UP000029964">
    <property type="component" value="Unassembled WGS sequence"/>
</dbReference>
<dbReference type="GO" id="GO:0016298">
    <property type="term" value="F:lipase activity"/>
    <property type="evidence" value="ECO:0007669"/>
    <property type="project" value="InterPro"/>
</dbReference>
<comment type="similarity">
    <text evidence="2">Belongs to the AB hydrolase superfamily. LDAH family.</text>
</comment>
<dbReference type="InterPro" id="IPR019363">
    <property type="entry name" value="LDAH"/>
</dbReference>
<keyword evidence="3" id="KW-0551">Lipid droplet</keyword>
<reference evidence="6" key="1">
    <citation type="journal article" date="2014" name="Genome Announc.">
        <title>Genome sequence and annotation of Acremonium chrysogenum, producer of the beta-lactam antibiotic cephalosporin C.</title>
        <authorList>
            <person name="Terfehr D."/>
            <person name="Dahlmann T.A."/>
            <person name="Specht T."/>
            <person name="Zadra I."/>
            <person name="Kuernsteiner H."/>
            <person name="Kueck U."/>
        </authorList>
    </citation>
    <scope>NUCLEOTIDE SEQUENCE [LARGE SCALE GENOMIC DNA]</scope>
    <source>
        <strain evidence="6">ATCC 11550 / CBS 779.69 / DSM 880 / IAM 14645 / JCM 23072 / IMI 49137</strain>
    </source>
</reference>
<dbReference type="EMBL" id="JPKY01000093">
    <property type="protein sequence ID" value="KFH42465.1"/>
    <property type="molecule type" value="Genomic_DNA"/>
</dbReference>
<dbReference type="InterPro" id="IPR029058">
    <property type="entry name" value="AB_hydrolase_fold"/>
</dbReference>
<dbReference type="OrthoDB" id="448051at2759"/>
<protein>
    <submittedName>
        <fullName evidence="5">Uncharacterized protein</fullName>
    </submittedName>
</protein>
<dbReference type="GO" id="GO:0019915">
    <property type="term" value="P:lipid storage"/>
    <property type="evidence" value="ECO:0007669"/>
    <property type="project" value="InterPro"/>
</dbReference>
<dbReference type="HOGENOM" id="CLU_018394_3_0_1"/>
<evidence type="ECO:0000256" key="3">
    <source>
        <dbReference type="ARBA" id="ARBA00022677"/>
    </source>
</evidence>
<evidence type="ECO:0000313" key="5">
    <source>
        <dbReference type="EMBL" id="KFH42465.1"/>
    </source>
</evidence>
<organism evidence="5 6">
    <name type="scientific">Hapsidospora chrysogenum (strain ATCC 11550 / CBS 779.69 / DSM 880 / IAM 14645 / JCM 23072 / IMI 49137)</name>
    <name type="common">Acremonium chrysogenum</name>
    <dbReference type="NCBI Taxonomy" id="857340"/>
    <lineage>
        <taxon>Eukaryota</taxon>
        <taxon>Fungi</taxon>
        <taxon>Dikarya</taxon>
        <taxon>Ascomycota</taxon>
        <taxon>Pezizomycotina</taxon>
        <taxon>Sordariomycetes</taxon>
        <taxon>Hypocreomycetidae</taxon>
        <taxon>Hypocreales</taxon>
        <taxon>Bionectriaceae</taxon>
        <taxon>Hapsidospora</taxon>
    </lineage>
</organism>
<keyword evidence="6" id="KW-1185">Reference proteome</keyword>
<dbReference type="GO" id="GO:0005811">
    <property type="term" value="C:lipid droplet"/>
    <property type="evidence" value="ECO:0007669"/>
    <property type="project" value="UniProtKB-SubCell"/>
</dbReference>
<comment type="caution">
    <text evidence="5">The sequence shown here is derived from an EMBL/GenBank/DDBJ whole genome shotgun (WGS) entry which is preliminary data.</text>
</comment>
<evidence type="ECO:0000256" key="2">
    <source>
        <dbReference type="ARBA" id="ARBA00008300"/>
    </source>
</evidence>
<evidence type="ECO:0000256" key="4">
    <source>
        <dbReference type="ARBA" id="ARBA00022801"/>
    </source>
</evidence>
<keyword evidence="4" id="KW-0378">Hydrolase</keyword>
<proteinExistence type="inferred from homology"/>
<evidence type="ECO:0000313" key="6">
    <source>
        <dbReference type="Proteomes" id="UP000029964"/>
    </source>
</evidence>
<dbReference type="PANTHER" id="PTHR13390:SF0">
    <property type="entry name" value="LIPID DROPLET-ASSOCIATED HYDROLASE"/>
    <property type="match status" value="1"/>
</dbReference>